<dbReference type="InterPro" id="IPR001930">
    <property type="entry name" value="Peptidase_M1"/>
</dbReference>
<dbReference type="InterPro" id="IPR014782">
    <property type="entry name" value="Peptidase_M1_dom"/>
</dbReference>
<keyword evidence="15" id="KW-0732">Signal</keyword>
<feature type="signal peptide" evidence="15">
    <location>
        <begin position="1"/>
        <end position="31"/>
    </location>
</feature>
<dbReference type="GO" id="GO:0008270">
    <property type="term" value="F:zinc ion binding"/>
    <property type="evidence" value="ECO:0007669"/>
    <property type="project" value="InterPro"/>
</dbReference>
<evidence type="ECO:0000256" key="12">
    <source>
        <dbReference type="ARBA" id="ARBA00029811"/>
    </source>
</evidence>
<dbReference type="AlphaFoldDB" id="A0A1J7BX36"/>
<evidence type="ECO:0000256" key="15">
    <source>
        <dbReference type="SAM" id="SignalP"/>
    </source>
</evidence>
<evidence type="ECO:0000256" key="5">
    <source>
        <dbReference type="ARBA" id="ARBA00015611"/>
    </source>
</evidence>
<dbReference type="SUPFAM" id="SSF55486">
    <property type="entry name" value="Metalloproteases ('zincins'), catalytic domain"/>
    <property type="match status" value="1"/>
</dbReference>
<evidence type="ECO:0000256" key="10">
    <source>
        <dbReference type="ARBA" id="ARBA00022833"/>
    </source>
</evidence>
<dbReference type="Pfam" id="PF17900">
    <property type="entry name" value="Peptidase_M1_N"/>
    <property type="match status" value="1"/>
</dbReference>
<keyword evidence="9" id="KW-0378">Hydrolase</keyword>
<evidence type="ECO:0000256" key="6">
    <source>
        <dbReference type="ARBA" id="ARBA00022490"/>
    </source>
</evidence>
<feature type="chain" id="PRO_5009643753" description="Aminopeptidase N" evidence="15">
    <location>
        <begin position="32"/>
        <end position="488"/>
    </location>
</feature>
<gene>
    <name evidence="18" type="ORF">BIV57_07850</name>
</gene>
<dbReference type="Gene3D" id="2.60.40.1730">
    <property type="entry name" value="tricorn interacting facor f3 domain"/>
    <property type="match status" value="1"/>
</dbReference>
<sequence>MTGGRTAVRAAALLVALAAVGGSALPSASAAAPGAPVVGGYGVGDPLYPYLGNGGYAVRHYDVDFAYDPATRGFTGSNTVSATATEALSGLSLDMDGQAIASVTVDGAPAGFTVSRVTTGQKLNIVPARPIAAHRRFTVKVAFSGSGNGPFTSLSGWSKQSDGGFVSAVQATRADTFLPVDDTPSSKPTWTFHLTAPNGWTASANGDALGRRPAGDDRTTWDFAMRSPMPSELMGISVEHQTEIDATGPHGLRLRSYVPSDQTAQYAPIVAKTSDQIAWLERKLDARFPFGTYGVQIVRDGYADGLENATLSLFGPNWFGSAATSESYQNVMVHELTHQWFGDSVTPHDWQQAWLNEGPAMFYQYTWAEEHGGASLESVMKAKYQQLDAVRKTDGPPGRPTGLGGFNIYDGAAVVLYALQQQVGDAAFARIMHSWVTTHRNAWGSSDLFIDTAVRSTGDSSLRPFLEAWLFSPDNPPMPGHPDWSTAP</sequence>
<keyword evidence="11" id="KW-0482">Metalloprotease</keyword>
<name>A0A1J7BX36_9ACTN</name>
<dbReference type="Pfam" id="PF01433">
    <property type="entry name" value="Peptidase_M1"/>
    <property type="match status" value="1"/>
</dbReference>
<feature type="binding site" evidence="14">
    <location>
        <position position="338"/>
    </location>
    <ligand>
        <name>Zn(2+)</name>
        <dbReference type="ChEBI" id="CHEBI:29105"/>
        <note>catalytic</note>
    </ligand>
</feature>
<feature type="domain" description="Peptidase M1 membrane alanine aminopeptidase" evidence="16">
    <location>
        <begin position="272"/>
        <end position="469"/>
    </location>
</feature>
<dbReference type="InterPro" id="IPR045357">
    <property type="entry name" value="Aminopeptidase_N-like_N"/>
</dbReference>
<evidence type="ECO:0000313" key="19">
    <source>
        <dbReference type="Proteomes" id="UP000243342"/>
    </source>
</evidence>
<keyword evidence="19" id="KW-1185">Reference proteome</keyword>
<dbReference type="SUPFAM" id="SSF63737">
    <property type="entry name" value="Leukotriene A4 hydrolase N-terminal domain"/>
    <property type="match status" value="1"/>
</dbReference>
<evidence type="ECO:0000256" key="14">
    <source>
        <dbReference type="PIRSR" id="PIRSR634015-3"/>
    </source>
</evidence>
<dbReference type="Proteomes" id="UP000243342">
    <property type="component" value="Unassembled WGS sequence"/>
</dbReference>
<dbReference type="GO" id="GO:0006508">
    <property type="term" value="P:proteolysis"/>
    <property type="evidence" value="ECO:0007669"/>
    <property type="project" value="UniProtKB-KW"/>
</dbReference>
<reference evidence="18 19" key="1">
    <citation type="submission" date="2016-10" db="EMBL/GenBank/DDBJ databases">
        <title>Genome sequence of Streptomyces gilvigriseus MUSC 26.</title>
        <authorList>
            <person name="Lee L.-H."/>
            <person name="Ser H.-L."/>
        </authorList>
    </citation>
    <scope>NUCLEOTIDE SEQUENCE [LARGE SCALE GENOMIC DNA]</scope>
    <source>
        <strain evidence="18 19">MUSC 26</strain>
    </source>
</reference>
<dbReference type="InterPro" id="IPR042097">
    <property type="entry name" value="Aminopeptidase_N-like_N_sf"/>
</dbReference>
<comment type="caution">
    <text evidence="18">The sequence shown here is derived from an EMBL/GenBank/DDBJ whole genome shotgun (WGS) entry which is preliminary data.</text>
</comment>
<evidence type="ECO:0000256" key="13">
    <source>
        <dbReference type="ARBA" id="ARBA00031533"/>
    </source>
</evidence>
<keyword evidence="6" id="KW-0963">Cytoplasm</keyword>
<keyword evidence="10 14" id="KW-0862">Zinc</keyword>
<feature type="binding site" evidence="14">
    <location>
        <position position="334"/>
    </location>
    <ligand>
        <name>Zn(2+)</name>
        <dbReference type="ChEBI" id="CHEBI:29105"/>
        <note>catalytic</note>
    </ligand>
</feature>
<dbReference type="InterPro" id="IPR006311">
    <property type="entry name" value="TAT_signal"/>
</dbReference>
<dbReference type="EC" id="3.4.11.2" evidence="4"/>
<dbReference type="GO" id="GO:0008237">
    <property type="term" value="F:metallopeptidase activity"/>
    <property type="evidence" value="ECO:0007669"/>
    <property type="project" value="UniProtKB-KW"/>
</dbReference>
<comment type="similarity">
    <text evidence="3">Belongs to the peptidase M1 family.</text>
</comment>
<dbReference type="GO" id="GO:0005737">
    <property type="term" value="C:cytoplasm"/>
    <property type="evidence" value="ECO:0007669"/>
    <property type="project" value="UniProtKB-SubCell"/>
</dbReference>
<comment type="subcellular location">
    <subcellularLocation>
        <location evidence="2">Cytoplasm</location>
    </subcellularLocation>
</comment>
<evidence type="ECO:0000313" key="18">
    <source>
        <dbReference type="EMBL" id="OIV38041.1"/>
    </source>
</evidence>
<protein>
    <recommendedName>
        <fullName evidence="5">Aminopeptidase N</fullName>
        <ecNumber evidence="4">3.4.11.2</ecNumber>
    </recommendedName>
    <alternativeName>
        <fullName evidence="12">Alanine aminopeptidase</fullName>
    </alternativeName>
    <alternativeName>
        <fullName evidence="13">Lysyl aminopeptidase</fullName>
    </alternativeName>
</protein>
<evidence type="ECO:0000256" key="11">
    <source>
        <dbReference type="ARBA" id="ARBA00023049"/>
    </source>
</evidence>
<dbReference type="InterPro" id="IPR034015">
    <property type="entry name" value="M1_LTA4H"/>
</dbReference>
<dbReference type="PANTHER" id="PTHR45726:SF3">
    <property type="entry name" value="LEUKOTRIENE A-4 HYDROLASE"/>
    <property type="match status" value="1"/>
</dbReference>
<dbReference type="STRING" id="1428644.BIV57_07850"/>
<evidence type="ECO:0000259" key="17">
    <source>
        <dbReference type="Pfam" id="PF17900"/>
    </source>
</evidence>
<comment type="cofactor">
    <cofactor evidence="14">
        <name>Zn(2+)</name>
        <dbReference type="ChEBI" id="CHEBI:29105"/>
    </cofactor>
    <text evidence="14">Binds 1 zinc ion per subunit.</text>
</comment>
<dbReference type="OrthoDB" id="100605at2"/>
<keyword evidence="8 14" id="KW-0479">Metal-binding</keyword>
<dbReference type="InterPro" id="IPR027268">
    <property type="entry name" value="Peptidase_M4/M1_CTD_sf"/>
</dbReference>
<evidence type="ECO:0000256" key="3">
    <source>
        <dbReference type="ARBA" id="ARBA00010136"/>
    </source>
</evidence>
<accession>A0A1J7BX36</accession>
<feature type="binding site" evidence="14">
    <location>
        <position position="357"/>
    </location>
    <ligand>
        <name>Zn(2+)</name>
        <dbReference type="ChEBI" id="CHEBI:29105"/>
        <note>catalytic</note>
    </ligand>
</feature>
<evidence type="ECO:0000259" key="16">
    <source>
        <dbReference type="Pfam" id="PF01433"/>
    </source>
</evidence>
<comment type="catalytic activity">
    <reaction evidence="1">
        <text>Release of an N-terminal amino acid, Xaa-|-Yaa- from a peptide, amide or arylamide. Xaa is preferably Ala, but may be most amino acids including Pro (slow action). When a terminal hydrophobic residue is followed by a prolyl residue, the two may be released as an intact Xaa-Pro dipeptide.</text>
        <dbReference type="EC" id="3.4.11.2"/>
    </reaction>
</comment>
<dbReference type="EMBL" id="MLCF01000033">
    <property type="protein sequence ID" value="OIV38041.1"/>
    <property type="molecule type" value="Genomic_DNA"/>
</dbReference>
<proteinExistence type="inferred from homology"/>
<keyword evidence="7" id="KW-0645">Protease</keyword>
<dbReference type="GO" id="GO:0016285">
    <property type="term" value="F:alanyl aminopeptidase activity"/>
    <property type="evidence" value="ECO:0007669"/>
    <property type="project" value="UniProtKB-EC"/>
</dbReference>
<evidence type="ECO:0000256" key="8">
    <source>
        <dbReference type="ARBA" id="ARBA00022723"/>
    </source>
</evidence>
<evidence type="ECO:0000256" key="9">
    <source>
        <dbReference type="ARBA" id="ARBA00022801"/>
    </source>
</evidence>
<dbReference type="Gene3D" id="1.10.390.10">
    <property type="entry name" value="Neutral Protease Domain 2"/>
    <property type="match status" value="1"/>
</dbReference>
<dbReference type="PROSITE" id="PS51318">
    <property type="entry name" value="TAT"/>
    <property type="match status" value="1"/>
</dbReference>
<dbReference type="PANTHER" id="PTHR45726">
    <property type="entry name" value="LEUKOTRIENE A-4 HYDROLASE"/>
    <property type="match status" value="1"/>
</dbReference>
<dbReference type="CDD" id="cd09603">
    <property type="entry name" value="M1_APN_like"/>
    <property type="match status" value="1"/>
</dbReference>
<dbReference type="RefSeq" id="WP_071655988.1">
    <property type="nucleotide sequence ID" value="NZ_MLCF01000033.1"/>
</dbReference>
<evidence type="ECO:0000256" key="2">
    <source>
        <dbReference type="ARBA" id="ARBA00004496"/>
    </source>
</evidence>
<evidence type="ECO:0000256" key="1">
    <source>
        <dbReference type="ARBA" id="ARBA00000098"/>
    </source>
</evidence>
<dbReference type="PRINTS" id="PR00756">
    <property type="entry name" value="ALADIPTASE"/>
</dbReference>
<evidence type="ECO:0000256" key="4">
    <source>
        <dbReference type="ARBA" id="ARBA00012564"/>
    </source>
</evidence>
<evidence type="ECO:0000256" key="7">
    <source>
        <dbReference type="ARBA" id="ARBA00022670"/>
    </source>
</evidence>
<organism evidence="18 19">
    <name type="scientific">Mangrovactinospora gilvigrisea</name>
    <dbReference type="NCBI Taxonomy" id="1428644"/>
    <lineage>
        <taxon>Bacteria</taxon>
        <taxon>Bacillati</taxon>
        <taxon>Actinomycetota</taxon>
        <taxon>Actinomycetes</taxon>
        <taxon>Kitasatosporales</taxon>
        <taxon>Streptomycetaceae</taxon>
        <taxon>Mangrovactinospora</taxon>
    </lineage>
</organism>
<feature type="domain" description="Aminopeptidase N-like N-terminal" evidence="17">
    <location>
        <begin position="59"/>
        <end position="231"/>
    </location>
</feature>